<dbReference type="InterPro" id="IPR023214">
    <property type="entry name" value="HAD_sf"/>
</dbReference>
<dbReference type="NCBIfam" id="TIGR01490">
    <property type="entry name" value="HAD-SF-IB-hyp1"/>
    <property type="match status" value="1"/>
</dbReference>
<keyword evidence="1" id="KW-0479">Metal-binding</keyword>
<dbReference type="PANTHER" id="PTHR43344">
    <property type="entry name" value="PHOSPHOSERINE PHOSPHATASE"/>
    <property type="match status" value="1"/>
</dbReference>
<dbReference type="InterPro" id="IPR036412">
    <property type="entry name" value="HAD-like_sf"/>
</dbReference>
<protein>
    <submittedName>
        <fullName evidence="4">HAD family hydrolase</fullName>
    </submittedName>
</protein>
<name>A0A5B8XJB7_9DELT</name>
<evidence type="ECO:0000313" key="5">
    <source>
        <dbReference type="Proteomes" id="UP000321595"/>
    </source>
</evidence>
<evidence type="ECO:0000313" key="4">
    <source>
        <dbReference type="EMBL" id="QED25860.1"/>
    </source>
</evidence>
<sequence length="226" mass="25482">MTQQSARRTAAFYDVDGTLIKTNVVHAYAYYAINDPSITSRIQRTASLVASLPLYWVADKYDRKWFNDAFYKNYAGLTEDRLIVLGEELFENVIRPNIFKGARDLIQNSKAQGHQQVLVTGALDFVTEPLARYLGVDDFVANRLEFKDHVATGNLLKPMLAGANKALWVRQYAEKHNLNLDESFAYADSGSDLPLLSVVGKPCAVNPDFRLKTTARAYQWPVLTLE</sequence>
<keyword evidence="2 4" id="KW-0378">Hydrolase</keyword>
<proteinExistence type="predicted"/>
<dbReference type="Gene3D" id="3.40.50.1000">
    <property type="entry name" value="HAD superfamily/HAD-like"/>
    <property type="match status" value="1"/>
</dbReference>
<gene>
    <name evidence="4" type="ORF">FRD01_00985</name>
</gene>
<evidence type="ECO:0000256" key="3">
    <source>
        <dbReference type="ARBA" id="ARBA00022842"/>
    </source>
</evidence>
<dbReference type="GO" id="GO:0046872">
    <property type="term" value="F:metal ion binding"/>
    <property type="evidence" value="ECO:0007669"/>
    <property type="project" value="UniProtKB-KW"/>
</dbReference>
<dbReference type="Proteomes" id="UP000321595">
    <property type="component" value="Chromosome"/>
</dbReference>
<evidence type="ECO:0000256" key="1">
    <source>
        <dbReference type="ARBA" id="ARBA00022723"/>
    </source>
</evidence>
<keyword evidence="3" id="KW-0460">Magnesium</keyword>
<dbReference type="KEGG" id="bbae:FRD01_00985"/>
<reference evidence="4 5" key="1">
    <citation type="submission" date="2019-08" db="EMBL/GenBank/DDBJ databases">
        <authorList>
            <person name="Liang Q."/>
        </authorList>
    </citation>
    <scope>NUCLEOTIDE SEQUENCE [LARGE SCALE GENOMIC DNA]</scope>
    <source>
        <strain evidence="4 5">V1718</strain>
    </source>
</reference>
<dbReference type="EMBL" id="CP042467">
    <property type="protein sequence ID" value="QED25860.1"/>
    <property type="molecule type" value="Genomic_DNA"/>
</dbReference>
<keyword evidence="5" id="KW-1185">Reference proteome</keyword>
<dbReference type="InterPro" id="IPR050582">
    <property type="entry name" value="HAD-like_SerB"/>
</dbReference>
<dbReference type="GO" id="GO:0016787">
    <property type="term" value="F:hydrolase activity"/>
    <property type="evidence" value="ECO:0007669"/>
    <property type="project" value="UniProtKB-KW"/>
</dbReference>
<dbReference type="AlphaFoldDB" id="A0A5B8XJB7"/>
<dbReference type="NCBIfam" id="TIGR01488">
    <property type="entry name" value="HAD-SF-IB"/>
    <property type="match status" value="1"/>
</dbReference>
<accession>A0A5B8XJB7</accession>
<dbReference type="Pfam" id="PF12710">
    <property type="entry name" value="HAD"/>
    <property type="match status" value="1"/>
</dbReference>
<dbReference type="SUPFAM" id="SSF56784">
    <property type="entry name" value="HAD-like"/>
    <property type="match status" value="1"/>
</dbReference>
<dbReference type="RefSeq" id="WP_146956799.1">
    <property type="nucleotide sequence ID" value="NZ_CP042467.1"/>
</dbReference>
<evidence type="ECO:0000256" key="2">
    <source>
        <dbReference type="ARBA" id="ARBA00022801"/>
    </source>
</evidence>
<dbReference type="PANTHER" id="PTHR43344:SF13">
    <property type="entry name" value="PHOSPHATASE RV3661-RELATED"/>
    <property type="match status" value="1"/>
</dbReference>
<dbReference type="InterPro" id="IPR006385">
    <property type="entry name" value="HAD_hydro_SerB1"/>
</dbReference>
<dbReference type="CDD" id="cd02612">
    <property type="entry name" value="HAD_PGPPase"/>
    <property type="match status" value="1"/>
</dbReference>
<dbReference type="Gene3D" id="1.20.1440.100">
    <property type="entry name" value="SG protein - dephosphorylation function"/>
    <property type="match status" value="1"/>
</dbReference>
<dbReference type="OrthoDB" id="25607at2"/>
<organism evidence="4 5">
    <name type="scientific">Microvenator marinus</name>
    <dbReference type="NCBI Taxonomy" id="2600177"/>
    <lineage>
        <taxon>Bacteria</taxon>
        <taxon>Deltaproteobacteria</taxon>
        <taxon>Bradymonadales</taxon>
        <taxon>Microvenatoraceae</taxon>
        <taxon>Microvenator</taxon>
    </lineage>
</organism>